<sequence>MAQLGERVESSLARPPFSGHVKTKSYQASDFRGVASREVSSPPNPRPRCKCSARCFRACRSCSFFSQSTIWYCSSCMAVPINRSVQGVQPYWVCSRFPTRRFVVAFKRAHSVLSCLALARCIQVTLQLCVRRSRLCGSRNVPKAVVSSIGRDQMTYRRRRRATPKQDPLESLRSHERLRRG</sequence>
<reference evidence="2 3" key="1">
    <citation type="journal article" date="2019" name="Commun. Biol.">
        <title>The bagworm genome reveals a unique fibroin gene that provides high tensile strength.</title>
        <authorList>
            <person name="Kono N."/>
            <person name="Nakamura H."/>
            <person name="Ohtoshi R."/>
            <person name="Tomita M."/>
            <person name="Numata K."/>
            <person name="Arakawa K."/>
        </authorList>
    </citation>
    <scope>NUCLEOTIDE SEQUENCE [LARGE SCALE GENOMIC DNA]</scope>
</reference>
<accession>A0A4C1SBL0</accession>
<dbReference type="AlphaFoldDB" id="A0A4C1SBL0"/>
<evidence type="ECO:0000313" key="3">
    <source>
        <dbReference type="Proteomes" id="UP000299102"/>
    </source>
</evidence>
<organism evidence="2 3">
    <name type="scientific">Eumeta variegata</name>
    <name type="common">Bagworm moth</name>
    <name type="synonym">Eumeta japonica</name>
    <dbReference type="NCBI Taxonomy" id="151549"/>
    <lineage>
        <taxon>Eukaryota</taxon>
        <taxon>Metazoa</taxon>
        <taxon>Ecdysozoa</taxon>
        <taxon>Arthropoda</taxon>
        <taxon>Hexapoda</taxon>
        <taxon>Insecta</taxon>
        <taxon>Pterygota</taxon>
        <taxon>Neoptera</taxon>
        <taxon>Endopterygota</taxon>
        <taxon>Lepidoptera</taxon>
        <taxon>Glossata</taxon>
        <taxon>Ditrysia</taxon>
        <taxon>Tineoidea</taxon>
        <taxon>Psychidae</taxon>
        <taxon>Oiketicinae</taxon>
        <taxon>Eumeta</taxon>
    </lineage>
</organism>
<proteinExistence type="predicted"/>
<feature type="region of interest" description="Disordered" evidence="1">
    <location>
        <begin position="1"/>
        <end position="25"/>
    </location>
</feature>
<feature type="region of interest" description="Disordered" evidence="1">
    <location>
        <begin position="156"/>
        <end position="181"/>
    </location>
</feature>
<gene>
    <name evidence="2" type="ORF">EVAR_73917_1</name>
</gene>
<comment type="caution">
    <text evidence="2">The sequence shown here is derived from an EMBL/GenBank/DDBJ whole genome shotgun (WGS) entry which is preliminary data.</text>
</comment>
<evidence type="ECO:0000256" key="1">
    <source>
        <dbReference type="SAM" id="MobiDB-lite"/>
    </source>
</evidence>
<dbReference type="Proteomes" id="UP000299102">
    <property type="component" value="Unassembled WGS sequence"/>
</dbReference>
<keyword evidence="3" id="KW-1185">Reference proteome</keyword>
<dbReference type="EMBL" id="BGZK01006582">
    <property type="protein sequence ID" value="GBO99558.1"/>
    <property type="molecule type" value="Genomic_DNA"/>
</dbReference>
<name>A0A4C1SBL0_EUMVA</name>
<evidence type="ECO:0000313" key="2">
    <source>
        <dbReference type="EMBL" id="GBO99558.1"/>
    </source>
</evidence>
<protein>
    <submittedName>
        <fullName evidence="2">Uncharacterized protein</fullName>
    </submittedName>
</protein>